<feature type="transmembrane region" description="Helical" evidence="5">
    <location>
        <begin position="91"/>
        <end position="112"/>
    </location>
</feature>
<dbReference type="GO" id="GO:0016020">
    <property type="term" value="C:membrane"/>
    <property type="evidence" value="ECO:0007669"/>
    <property type="project" value="UniProtKB-SubCell"/>
</dbReference>
<comment type="caution">
    <text evidence="6">The sequence shown here is derived from an EMBL/GenBank/DDBJ whole genome shotgun (WGS) entry which is preliminary data.</text>
</comment>
<feature type="transmembrane region" description="Helical" evidence="5">
    <location>
        <begin position="37"/>
        <end position="55"/>
    </location>
</feature>
<dbReference type="AlphaFoldDB" id="A0A5M9HXN2"/>
<feature type="transmembrane region" description="Helical" evidence="5">
    <location>
        <begin position="6"/>
        <end position="25"/>
    </location>
</feature>
<keyword evidence="3 5" id="KW-1133">Transmembrane helix</keyword>
<evidence type="ECO:0000256" key="5">
    <source>
        <dbReference type="SAM" id="Phobius"/>
    </source>
</evidence>
<name>A0A5M9HXN2_9FIRM</name>
<feature type="transmembrane region" description="Helical" evidence="5">
    <location>
        <begin position="67"/>
        <end position="84"/>
    </location>
</feature>
<evidence type="ECO:0000256" key="3">
    <source>
        <dbReference type="ARBA" id="ARBA00022989"/>
    </source>
</evidence>
<dbReference type="InterPro" id="IPR007300">
    <property type="entry name" value="CidB/LrgB"/>
</dbReference>
<dbReference type="PANTHER" id="PTHR30249:SF0">
    <property type="entry name" value="PLASTIDAL GLYCOLATE_GLYCERATE TRANSLOCATOR 1, CHLOROPLASTIC"/>
    <property type="match status" value="1"/>
</dbReference>
<organism evidence="6 7">
    <name type="scientific">Mediterraneibacter catenae</name>
    <dbReference type="NCBI Taxonomy" id="2594882"/>
    <lineage>
        <taxon>Bacteria</taxon>
        <taxon>Bacillati</taxon>
        <taxon>Bacillota</taxon>
        <taxon>Clostridia</taxon>
        <taxon>Lachnospirales</taxon>
        <taxon>Lachnospiraceae</taxon>
        <taxon>Mediterraneibacter</taxon>
    </lineage>
</organism>
<dbReference type="EMBL" id="VMSO01000006">
    <property type="protein sequence ID" value="KAA8501774.1"/>
    <property type="molecule type" value="Genomic_DNA"/>
</dbReference>
<accession>A0A5M9HXN2</accession>
<dbReference type="OrthoDB" id="9811701at2"/>
<evidence type="ECO:0000256" key="2">
    <source>
        <dbReference type="ARBA" id="ARBA00022692"/>
    </source>
</evidence>
<evidence type="ECO:0000313" key="7">
    <source>
        <dbReference type="Proteomes" id="UP000322025"/>
    </source>
</evidence>
<gene>
    <name evidence="6" type="ORF">FNY66_06315</name>
</gene>
<evidence type="ECO:0000256" key="1">
    <source>
        <dbReference type="ARBA" id="ARBA00004141"/>
    </source>
</evidence>
<dbReference type="PANTHER" id="PTHR30249">
    <property type="entry name" value="PUTATIVE SEROTONIN TRANSPORTER"/>
    <property type="match status" value="1"/>
</dbReference>
<protein>
    <submittedName>
        <fullName evidence="6">LrgB family protein</fullName>
    </submittedName>
</protein>
<evidence type="ECO:0000313" key="6">
    <source>
        <dbReference type="EMBL" id="KAA8501774.1"/>
    </source>
</evidence>
<comment type="subcellular location">
    <subcellularLocation>
        <location evidence="1">Membrane</location>
        <topology evidence="1">Multi-pass membrane protein</topology>
    </subcellularLocation>
</comment>
<dbReference type="RefSeq" id="WP_087151693.1">
    <property type="nucleotide sequence ID" value="NZ_VMSO01000006.1"/>
</dbReference>
<feature type="transmembrane region" description="Helical" evidence="5">
    <location>
        <begin position="146"/>
        <end position="169"/>
    </location>
</feature>
<reference evidence="6" key="1">
    <citation type="submission" date="2019-07" db="EMBL/GenBank/DDBJ databases">
        <authorList>
            <person name="Wongkuna S."/>
            <person name="Scaria J."/>
        </authorList>
    </citation>
    <scope>NUCLEOTIDE SEQUENCE [LARGE SCALE GENOMIC DNA]</scope>
    <source>
        <strain evidence="6">SW178</strain>
    </source>
</reference>
<keyword evidence="4 5" id="KW-0472">Membrane</keyword>
<sequence length="226" mass="23533">MNEIFASPYFGVSLSVIAFGIGVKLNQKFKTPFCNPLIIAIVLVSAVLLIFRIPYESYNKGGEIINMFLAPATACLAVAVYTKLQILKQYWFPILIGCAAGSAASMGSVYLLCRMFGLDESLTVSLLPKSVTTPIAVSIAEPAGGMVPITVVAVIFTGILGGIFAPLLIRLFRVSDPVAAGLAIGASSHAVGTSKAIELGEIEGAMSGLAIGICGIITVLFSMAVL</sequence>
<proteinExistence type="predicted"/>
<evidence type="ECO:0000256" key="4">
    <source>
        <dbReference type="ARBA" id="ARBA00023136"/>
    </source>
</evidence>
<feature type="transmembrane region" description="Helical" evidence="5">
    <location>
        <begin position="205"/>
        <end position="225"/>
    </location>
</feature>
<keyword evidence="7" id="KW-1185">Reference proteome</keyword>
<dbReference type="Proteomes" id="UP000322025">
    <property type="component" value="Unassembled WGS sequence"/>
</dbReference>
<keyword evidence="2 5" id="KW-0812">Transmembrane</keyword>
<dbReference type="Pfam" id="PF04172">
    <property type="entry name" value="LrgB"/>
    <property type="match status" value="1"/>
</dbReference>